<dbReference type="SUPFAM" id="SSF109604">
    <property type="entry name" value="HD-domain/PDEase-like"/>
    <property type="match status" value="1"/>
</dbReference>
<organism evidence="2 3">
    <name type="scientific">Helicobacter brantae</name>
    <dbReference type="NCBI Taxonomy" id="375927"/>
    <lineage>
        <taxon>Bacteria</taxon>
        <taxon>Pseudomonadati</taxon>
        <taxon>Campylobacterota</taxon>
        <taxon>Epsilonproteobacteria</taxon>
        <taxon>Campylobacterales</taxon>
        <taxon>Helicobacteraceae</taxon>
        <taxon>Helicobacter</taxon>
    </lineage>
</organism>
<evidence type="ECO:0000313" key="3">
    <source>
        <dbReference type="Proteomes" id="UP000257045"/>
    </source>
</evidence>
<name>A0A3D8J507_9HELI</name>
<reference evidence="2 3" key="1">
    <citation type="submission" date="2018-04" db="EMBL/GenBank/DDBJ databases">
        <title>Novel Campyloabacter and Helicobacter Species and Strains.</title>
        <authorList>
            <person name="Mannion A.J."/>
            <person name="Shen Z."/>
            <person name="Fox J.G."/>
        </authorList>
    </citation>
    <scope>NUCLEOTIDE SEQUENCE [LARGE SCALE GENOMIC DNA]</scope>
    <source>
        <strain evidence="2 3">MIT 04-9366</strain>
    </source>
</reference>
<dbReference type="Pfam" id="PF13023">
    <property type="entry name" value="HD_3"/>
    <property type="match status" value="1"/>
</dbReference>
<dbReference type="EMBL" id="NXLV01000001">
    <property type="protein sequence ID" value="RDU72225.1"/>
    <property type="molecule type" value="Genomic_DNA"/>
</dbReference>
<dbReference type="Proteomes" id="UP000257045">
    <property type="component" value="Unassembled WGS sequence"/>
</dbReference>
<dbReference type="AlphaFoldDB" id="A0A3D8J507"/>
<comment type="caution">
    <text evidence="2">The sequence shown here is derived from an EMBL/GenBank/DDBJ whole genome shotgun (WGS) entry which is preliminary data.</text>
</comment>
<dbReference type="Gene3D" id="1.10.3210.10">
    <property type="entry name" value="Hypothetical protein af1432"/>
    <property type="match status" value="2"/>
</dbReference>
<keyword evidence="3" id="KW-1185">Reference proteome</keyword>
<dbReference type="InterPro" id="IPR006674">
    <property type="entry name" value="HD_domain"/>
</dbReference>
<protein>
    <submittedName>
        <fullName evidence="2">Competence protein ComGF</fullName>
    </submittedName>
</protein>
<sequence length="405" mass="47279">MEDKILKTPRLSSTLLRKIFVSASIRRWNDQACPVEFVELDKQAHKMVIAYFLARFEEYRNGAEIDWEKLICFFCFEFFERMVLTDIKPPVFHKLQKHHRNELAEFVVEALREDLEPYGLLTSLQEYLKNPPKCLEVDILRASHFYASKWEFDIIYNFNPKMYGVENIKKIIDCEVEQFYHLAGMSEIVLYQKSKEVIDMFGQLRFQKRWSQTPRVPETSVLGHTLVVAMSGYLLSLDLGVCKQMRLNHFLCGLFHDLPEILTRDIISPIKHNVKGLDEQIKRIEREAVQEKILANVPPNVIADIEYFTQNEFSNRYKLDSSFAPIYIESGEEFLREFDKDELDPVCGEFLKFCDHLSAFLEARISIAHGISSQDLIQGSEGIYQKCASKEMRGVDLGAIIRDFE</sequence>
<evidence type="ECO:0000259" key="1">
    <source>
        <dbReference type="Pfam" id="PF13023"/>
    </source>
</evidence>
<gene>
    <name evidence="2" type="ORF">CQA58_01060</name>
</gene>
<dbReference type="OrthoDB" id="48898at2"/>
<accession>A0A3D8J507</accession>
<feature type="domain" description="HD" evidence="1">
    <location>
        <begin position="202"/>
        <end position="381"/>
    </location>
</feature>
<evidence type="ECO:0000313" key="2">
    <source>
        <dbReference type="EMBL" id="RDU72225.1"/>
    </source>
</evidence>
<dbReference type="RefSeq" id="WP_115568855.1">
    <property type="nucleotide sequence ID" value="NZ_NXLV01000001.1"/>
</dbReference>
<proteinExistence type="predicted"/>